<accession>A0A5J5AGX7</accession>
<dbReference type="AlphaFoldDB" id="A0A5J5AGX7"/>
<dbReference type="PANTHER" id="PTHR36034">
    <property type="entry name" value="EXPRESSED PROTEIN"/>
    <property type="match status" value="1"/>
</dbReference>
<evidence type="ECO:0000313" key="3">
    <source>
        <dbReference type="Proteomes" id="UP000325577"/>
    </source>
</evidence>
<dbReference type="OrthoDB" id="1918650at2759"/>
<gene>
    <name evidence="2" type="ORF">F0562_033732</name>
</gene>
<dbReference type="PANTHER" id="PTHR36034:SF2">
    <property type="entry name" value="EXPRESSED PROTEIN"/>
    <property type="match status" value="1"/>
</dbReference>
<dbReference type="EMBL" id="CM018044">
    <property type="protein sequence ID" value="KAA8529469.1"/>
    <property type="molecule type" value="Genomic_DNA"/>
</dbReference>
<protein>
    <submittedName>
        <fullName evidence="2">Uncharacterized protein</fullName>
    </submittedName>
</protein>
<feature type="compositionally biased region" description="Gly residues" evidence="1">
    <location>
        <begin position="32"/>
        <end position="41"/>
    </location>
</feature>
<proteinExistence type="predicted"/>
<feature type="region of interest" description="Disordered" evidence="1">
    <location>
        <begin position="1"/>
        <end position="43"/>
    </location>
</feature>
<organism evidence="2 3">
    <name type="scientific">Nyssa sinensis</name>
    <dbReference type="NCBI Taxonomy" id="561372"/>
    <lineage>
        <taxon>Eukaryota</taxon>
        <taxon>Viridiplantae</taxon>
        <taxon>Streptophyta</taxon>
        <taxon>Embryophyta</taxon>
        <taxon>Tracheophyta</taxon>
        <taxon>Spermatophyta</taxon>
        <taxon>Magnoliopsida</taxon>
        <taxon>eudicotyledons</taxon>
        <taxon>Gunneridae</taxon>
        <taxon>Pentapetalae</taxon>
        <taxon>asterids</taxon>
        <taxon>Cornales</taxon>
        <taxon>Nyssaceae</taxon>
        <taxon>Nyssa</taxon>
    </lineage>
</organism>
<name>A0A5J5AGX7_9ASTE</name>
<reference evidence="2 3" key="1">
    <citation type="submission" date="2019-09" db="EMBL/GenBank/DDBJ databases">
        <title>A chromosome-level genome assembly of the Chinese tupelo Nyssa sinensis.</title>
        <authorList>
            <person name="Yang X."/>
            <person name="Kang M."/>
            <person name="Yang Y."/>
            <person name="Xiong H."/>
            <person name="Wang M."/>
            <person name="Zhang Z."/>
            <person name="Wang Z."/>
            <person name="Wu H."/>
            <person name="Ma T."/>
            <person name="Liu J."/>
            <person name="Xi Z."/>
        </authorList>
    </citation>
    <scope>NUCLEOTIDE SEQUENCE [LARGE SCALE GENOMIC DNA]</scope>
    <source>
        <strain evidence="2">J267</strain>
        <tissue evidence="2">Leaf</tissue>
    </source>
</reference>
<sequence length="245" mass="27259">MTNHATTLEGFIAEDPFPQNSSAEDHDRETNGVGGKNGGVLGPSLKNGSPIVQNHIEVTEDQGFITIPYKELPDNWSEVPDILSFRSLDRFFVFPGEQVHILACLSACKQDTEIITPFKVAAVMSKNGIGQSTKKQNGNIGDETNRGSGRVEVNPDAQEMDQNSEDLLKEKINLQKDISASESLLRMEDHRKQTETLLQRFRNSHFFVRIAESDEPLWSKRSAHEASLESSEIGGGKFTGKWCRN</sequence>
<evidence type="ECO:0000256" key="1">
    <source>
        <dbReference type="SAM" id="MobiDB-lite"/>
    </source>
</evidence>
<dbReference type="Proteomes" id="UP000325577">
    <property type="component" value="Linkage Group LG20"/>
</dbReference>
<feature type="region of interest" description="Disordered" evidence="1">
    <location>
        <begin position="132"/>
        <end position="157"/>
    </location>
</feature>
<evidence type="ECO:0000313" key="2">
    <source>
        <dbReference type="EMBL" id="KAA8529469.1"/>
    </source>
</evidence>
<keyword evidence="3" id="KW-1185">Reference proteome</keyword>